<evidence type="ECO:0000256" key="5">
    <source>
        <dbReference type="PROSITE-ProRule" id="PRU10137"/>
    </source>
</evidence>
<dbReference type="InterPro" id="IPR018126">
    <property type="entry name" value="SASP_alpha/beta-type_CS"/>
</dbReference>
<dbReference type="PROSITE" id="PS00304">
    <property type="entry name" value="SASP_1"/>
    <property type="match status" value="1"/>
</dbReference>
<dbReference type="CDD" id="cd03768">
    <property type="entry name" value="SR_ResInv"/>
    <property type="match status" value="1"/>
</dbReference>
<keyword evidence="4" id="KW-0233">DNA recombination</keyword>
<dbReference type="CDD" id="cd00569">
    <property type="entry name" value="HTH_Hin_like"/>
    <property type="match status" value="1"/>
</dbReference>
<dbReference type="EMBL" id="JARJFB010000196">
    <property type="protein sequence ID" value="MEA0971626.1"/>
    <property type="molecule type" value="Genomic_DNA"/>
</dbReference>
<dbReference type="Pfam" id="PF00239">
    <property type="entry name" value="Resolvase"/>
    <property type="match status" value="1"/>
</dbReference>
<dbReference type="InterPro" id="IPR009057">
    <property type="entry name" value="Homeodomain-like_sf"/>
</dbReference>
<dbReference type="SMART" id="SM00857">
    <property type="entry name" value="Resolvase"/>
    <property type="match status" value="1"/>
</dbReference>
<feature type="domain" description="Resolvase/invertase-type recombinase catalytic" evidence="6">
    <location>
        <begin position="4"/>
        <end position="137"/>
    </location>
</feature>
<dbReference type="PROSITE" id="PS00398">
    <property type="entry name" value="RECOMBINASES_2"/>
    <property type="match status" value="1"/>
</dbReference>
<dbReference type="InterPro" id="IPR006119">
    <property type="entry name" value="Resolv_N"/>
</dbReference>
<evidence type="ECO:0000256" key="2">
    <source>
        <dbReference type="ARBA" id="ARBA00022908"/>
    </source>
</evidence>
<comment type="caution">
    <text evidence="7">The sequence shown here is derived from an EMBL/GenBank/DDBJ whole genome shotgun (WGS) entry which is preliminary data.</text>
</comment>
<dbReference type="SUPFAM" id="SSF53041">
    <property type="entry name" value="Resolvase-like"/>
    <property type="match status" value="1"/>
</dbReference>
<keyword evidence="3" id="KW-0238">DNA-binding</keyword>
<accession>A0ABU5NEL7</accession>
<feature type="active site" description="O-(5'-phospho-DNA)-serine intermediate" evidence="5">
    <location>
        <position position="12"/>
    </location>
</feature>
<evidence type="ECO:0000259" key="6">
    <source>
        <dbReference type="PROSITE" id="PS51736"/>
    </source>
</evidence>
<dbReference type="Gene3D" id="1.10.10.60">
    <property type="entry name" value="Homeodomain-like"/>
    <property type="match status" value="1"/>
</dbReference>
<evidence type="ECO:0000313" key="7">
    <source>
        <dbReference type="EMBL" id="MEA0971626.1"/>
    </source>
</evidence>
<dbReference type="InterPro" id="IPR036162">
    <property type="entry name" value="Resolvase-like_N_sf"/>
</dbReference>
<dbReference type="PANTHER" id="PTHR30461:SF26">
    <property type="entry name" value="RESOLVASE HOMOLOG YNEB"/>
    <property type="match status" value="1"/>
</dbReference>
<keyword evidence="2" id="KW-0229">DNA integration</keyword>
<dbReference type="PROSITE" id="PS00397">
    <property type="entry name" value="RECOMBINASES_1"/>
    <property type="match status" value="1"/>
</dbReference>
<reference evidence="7 8" key="1">
    <citation type="submission" date="2023-03" db="EMBL/GenBank/DDBJ databases">
        <title>Host association and intracellularity evolved multiple times independently in the Rickettsiales.</title>
        <authorList>
            <person name="Castelli M."/>
            <person name="Nardi T."/>
            <person name="Gammuto L."/>
            <person name="Bellinzona G."/>
            <person name="Sabaneyeva E."/>
            <person name="Potekhin A."/>
            <person name="Serra V."/>
            <person name="Petroni G."/>
            <person name="Sassera D."/>
        </authorList>
    </citation>
    <scope>NUCLEOTIDE SEQUENCE [LARGE SCALE GENOMIC DNA]</scope>
    <source>
        <strain evidence="7 8">Sr 2-6</strain>
    </source>
</reference>
<organism evidence="7 8">
    <name type="scientific">Candidatus Megaera venefica</name>
    <dbReference type="NCBI Taxonomy" id="2055910"/>
    <lineage>
        <taxon>Bacteria</taxon>
        <taxon>Pseudomonadati</taxon>
        <taxon>Pseudomonadota</taxon>
        <taxon>Alphaproteobacteria</taxon>
        <taxon>Rickettsiales</taxon>
        <taxon>Rickettsiaceae</taxon>
        <taxon>Candidatus Megaera</taxon>
    </lineage>
</organism>
<dbReference type="InterPro" id="IPR050639">
    <property type="entry name" value="SSR_resolvase"/>
</dbReference>
<dbReference type="PANTHER" id="PTHR30461">
    <property type="entry name" value="DNA-INVERTASE FROM LAMBDOID PROPHAGE"/>
    <property type="match status" value="1"/>
</dbReference>
<dbReference type="PROSITE" id="PS51736">
    <property type="entry name" value="RECOMBINASES_3"/>
    <property type="match status" value="1"/>
</dbReference>
<dbReference type="InterPro" id="IPR006118">
    <property type="entry name" value="Recombinase_CS"/>
</dbReference>
<keyword evidence="8" id="KW-1185">Reference proteome</keyword>
<evidence type="ECO:0000313" key="8">
    <source>
        <dbReference type="Proteomes" id="UP001291687"/>
    </source>
</evidence>
<dbReference type="Proteomes" id="UP001291687">
    <property type="component" value="Unassembled WGS sequence"/>
</dbReference>
<comment type="similarity">
    <text evidence="1">Belongs to the site-specific recombinase resolvase family.</text>
</comment>
<dbReference type="Gene3D" id="3.40.50.1390">
    <property type="entry name" value="Resolvase, N-terminal catalytic domain"/>
    <property type="match status" value="1"/>
</dbReference>
<sequence>MTGKNIGYIRVSTIEQNLERQLEGIKVDRSFIDKVSGKSVDRPALQEMLAYVRDGDTVIVHSMDRLARNVDDLRQIVKGLTAKQVKIKFIKECLEFTGEDSPMSNLLLSVMGAFAEFERTLIKERQMEGIELAKKRGAYKGRKASLSDDQIVQLKEQVALGNNKSELAKEFGISRETLYKYLRVDI</sequence>
<name>A0ABU5NEL7_9RICK</name>
<evidence type="ECO:0000256" key="4">
    <source>
        <dbReference type="ARBA" id="ARBA00023172"/>
    </source>
</evidence>
<gene>
    <name evidence="7" type="ORF">Megvenef_01610</name>
</gene>
<evidence type="ECO:0000256" key="3">
    <source>
        <dbReference type="ARBA" id="ARBA00023125"/>
    </source>
</evidence>
<dbReference type="RefSeq" id="WP_322777540.1">
    <property type="nucleotide sequence ID" value="NZ_JARJFB010000196.1"/>
</dbReference>
<dbReference type="Pfam" id="PF02796">
    <property type="entry name" value="HTH_7"/>
    <property type="match status" value="1"/>
</dbReference>
<dbReference type="SUPFAM" id="SSF46689">
    <property type="entry name" value="Homeodomain-like"/>
    <property type="match status" value="1"/>
</dbReference>
<proteinExistence type="inferred from homology"/>
<dbReference type="InterPro" id="IPR006120">
    <property type="entry name" value="Resolvase_HTH_dom"/>
</dbReference>
<evidence type="ECO:0000256" key="1">
    <source>
        <dbReference type="ARBA" id="ARBA00009913"/>
    </source>
</evidence>
<protein>
    <submittedName>
        <fullName evidence="7">Recombinase family protein</fullName>
    </submittedName>
</protein>